<feature type="region of interest" description="Disordered" evidence="1">
    <location>
        <begin position="164"/>
        <end position="230"/>
    </location>
</feature>
<proteinExistence type="predicted"/>
<reference evidence="2 3" key="1">
    <citation type="submission" date="2023-08" db="EMBL/GenBank/DDBJ databases">
        <title>Annotated Genome Sequence of Vanrija albida AlHP1.</title>
        <authorList>
            <person name="Herzog R."/>
        </authorList>
    </citation>
    <scope>NUCLEOTIDE SEQUENCE [LARGE SCALE GENOMIC DNA]</scope>
    <source>
        <strain evidence="2 3">AlHP1</strain>
    </source>
</reference>
<feature type="compositionally biased region" description="Basic and acidic residues" evidence="1">
    <location>
        <begin position="220"/>
        <end position="230"/>
    </location>
</feature>
<dbReference type="GeneID" id="95988532"/>
<evidence type="ECO:0000313" key="3">
    <source>
        <dbReference type="Proteomes" id="UP001565368"/>
    </source>
</evidence>
<feature type="compositionally biased region" description="Low complexity" evidence="1">
    <location>
        <begin position="166"/>
        <end position="178"/>
    </location>
</feature>
<protein>
    <submittedName>
        <fullName evidence="2">Uncharacterized protein</fullName>
    </submittedName>
</protein>
<comment type="caution">
    <text evidence="2">The sequence shown here is derived from an EMBL/GenBank/DDBJ whole genome shotgun (WGS) entry which is preliminary data.</text>
</comment>
<dbReference type="RefSeq" id="XP_069205755.1">
    <property type="nucleotide sequence ID" value="XM_069355914.1"/>
</dbReference>
<evidence type="ECO:0000313" key="2">
    <source>
        <dbReference type="EMBL" id="KAL1405811.1"/>
    </source>
</evidence>
<sequence>MATIGRGPSPAPAAPARRSLFNITWGKKRSKTVPAPVEGGDGRRLRKVRFAEIDAGSPPPVPPPPQRSRLGRILKSETAASAPPPPPPRPPSPAASDASWTHHESYYPAYTTLLSGAHAPTPDPIAAPWLEPLVWRPAHDQAGMAAAQYPVLPSLDEFKKAGRVWDSSAADSSAADSSKYGDAGWSGYGRVEGPLVPAQSGGKGKKKKGKATEAADEEKGEDKEQEQADE</sequence>
<keyword evidence="3" id="KW-1185">Reference proteome</keyword>
<organism evidence="2 3">
    <name type="scientific">Vanrija albida</name>
    <dbReference type="NCBI Taxonomy" id="181172"/>
    <lineage>
        <taxon>Eukaryota</taxon>
        <taxon>Fungi</taxon>
        <taxon>Dikarya</taxon>
        <taxon>Basidiomycota</taxon>
        <taxon>Agaricomycotina</taxon>
        <taxon>Tremellomycetes</taxon>
        <taxon>Trichosporonales</taxon>
        <taxon>Trichosporonaceae</taxon>
        <taxon>Vanrija</taxon>
    </lineage>
</organism>
<feature type="compositionally biased region" description="Pro residues" evidence="1">
    <location>
        <begin position="82"/>
        <end position="93"/>
    </location>
</feature>
<dbReference type="Proteomes" id="UP001565368">
    <property type="component" value="Unassembled WGS sequence"/>
</dbReference>
<feature type="compositionally biased region" description="Pro residues" evidence="1">
    <location>
        <begin position="57"/>
        <end position="66"/>
    </location>
</feature>
<evidence type="ECO:0000256" key="1">
    <source>
        <dbReference type="SAM" id="MobiDB-lite"/>
    </source>
</evidence>
<dbReference type="EMBL" id="JBBXJM010000006">
    <property type="protein sequence ID" value="KAL1405811.1"/>
    <property type="molecule type" value="Genomic_DNA"/>
</dbReference>
<gene>
    <name evidence="2" type="ORF">Q8F55_007489</name>
</gene>
<accession>A0ABR3PTY1</accession>
<feature type="region of interest" description="Disordered" evidence="1">
    <location>
        <begin position="22"/>
        <end position="100"/>
    </location>
</feature>
<name>A0ABR3PTY1_9TREE</name>